<accession>A0AA86MH88</accession>
<reference evidence="2 3" key="1">
    <citation type="submission" date="2023-10" db="EMBL/GenBank/DDBJ databases">
        <title>Complete Genome Sequence of Limnobacter thiooxidans CS-K2T, Isolated from freshwater lake sediments in Bavaria, Germany.</title>
        <authorList>
            <person name="Naruki M."/>
            <person name="Watanabe A."/>
            <person name="Warashina T."/>
            <person name="Morita T."/>
            <person name="Arakawa K."/>
        </authorList>
    </citation>
    <scope>NUCLEOTIDE SEQUENCE [LARGE SCALE GENOMIC DNA]</scope>
    <source>
        <strain evidence="2 3">CS-K2</strain>
    </source>
</reference>
<evidence type="ECO:0000313" key="3">
    <source>
        <dbReference type="Proteomes" id="UP001329151"/>
    </source>
</evidence>
<name>A0AA86MH88_9BURK</name>
<gene>
    <name evidence="2" type="ORF">RGQ30_03380</name>
</gene>
<dbReference type="Proteomes" id="UP001329151">
    <property type="component" value="Chromosome"/>
</dbReference>
<proteinExistence type="predicted"/>
<keyword evidence="1" id="KW-1133">Transmembrane helix</keyword>
<organism evidence="2 3">
    <name type="scientific">Limnobacter thiooxidans</name>
    <dbReference type="NCBI Taxonomy" id="131080"/>
    <lineage>
        <taxon>Bacteria</taxon>
        <taxon>Pseudomonadati</taxon>
        <taxon>Pseudomonadota</taxon>
        <taxon>Betaproteobacteria</taxon>
        <taxon>Burkholderiales</taxon>
        <taxon>Burkholderiaceae</taxon>
        <taxon>Limnobacter</taxon>
    </lineage>
</organism>
<dbReference type="KEGG" id="lto:RGQ30_03380"/>
<feature type="transmembrane region" description="Helical" evidence="1">
    <location>
        <begin position="6"/>
        <end position="24"/>
    </location>
</feature>
<protein>
    <recommendedName>
        <fullName evidence="4">Prepilin-type N-terminal cleavage/methylation domain-containing protein</fullName>
    </recommendedName>
</protein>
<keyword evidence="1" id="KW-0472">Membrane</keyword>
<keyword evidence="3" id="KW-1185">Reference proteome</keyword>
<dbReference type="EMBL" id="AP028947">
    <property type="protein sequence ID" value="BET24837.1"/>
    <property type="molecule type" value="Genomic_DNA"/>
</dbReference>
<evidence type="ECO:0000256" key="1">
    <source>
        <dbReference type="SAM" id="Phobius"/>
    </source>
</evidence>
<dbReference type="AlphaFoldDB" id="A0AA86MH88"/>
<keyword evidence="1" id="KW-0812">Transmembrane</keyword>
<evidence type="ECO:0000313" key="2">
    <source>
        <dbReference type="EMBL" id="BET24837.1"/>
    </source>
</evidence>
<sequence length="238" mass="25901">MLIEIALVIMLVAVILGPILHLIGGQRSKSDVLKQLEHRQKITEAVEGFVLATGRLPCPAIDKNGTESRSTEACLQREGWLPSATLHTGGLPTPWRIAVATLDQAGEPAENALLTGKPFEQLSPQQLSEIIFAPITANHGLGTGPLPAIHLCEQIAGQNLPANTSPGCGTHTLISPSAVWVAYPVVADMESNINLNRFQQFFINPVDPLSNPVWISYERMNWLWMKRGSLDNPPPQEN</sequence>
<evidence type="ECO:0008006" key="4">
    <source>
        <dbReference type="Google" id="ProtNLM"/>
    </source>
</evidence>